<protein>
    <submittedName>
        <fullName evidence="1">Uncharacterized protein</fullName>
    </submittedName>
</protein>
<dbReference type="EMBL" id="PYOP01000012">
    <property type="protein sequence ID" value="PSW96686.1"/>
    <property type="molecule type" value="Genomic_DNA"/>
</dbReference>
<accession>A0ABX5GSM0</accession>
<evidence type="ECO:0000313" key="2">
    <source>
        <dbReference type="Proteomes" id="UP000241190"/>
    </source>
</evidence>
<organism evidence="1 2">
    <name type="scientific">Photobacterium iliopiscarium</name>
    <dbReference type="NCBI Taxonomy" id="56192"/>
    <lineage>
        <taxon>Bacteria</taxon>
        <taxon>Pseudomonadati</taxon>
        <taxon>Pseudomonadota</taxon>
        <taxon>Gammaproteobacteria</taxon>
        <taxon>Vibrionales</taxon>
        <taxon>Vibrionaceae</taxon>
        <taxon>Photobacterium</taxon>
    </lineage>
</organism>
<keyword evidence="2" id="KW-1185">Reference proteome</keyword>
<evidence type="ECO:0000313" key="1">
    <source>
        <dbReference type="EMBL" id="PSW96686.1"/>
    </source>
</evidence>
<reference evidence="1 2" key="1">
    <citation type="submission" date="2018-03" db="EMBL/GenBank/DDBJ databases">
        <title>Whole genome sequencing of Histamine producing bacteria.</title>
        <authorList>
            <person name="Butler K."/>
        </authorList>
    </citation>
    <scope>NUCLEOTIDE SEQUENCE [LARGE SCALE GENOMIC DNA]</scope>
    <source>
        <strain evidence="1 2">ATCC 51761</strain>
    </source>
</reference>
<proteinExistence type="predicted"/>
<gene>
    <name evidence="1" type="ORF">C9J52_09550</name>
</gene>
<comment type="caution">
    <text evidence="1">The sequence shown here is derived from an EMBL/GenBank/DDBJ whole genome shotgun (WGS) entry which is preliminary data.</text>
</comment>
<name>A0ABX5GSM0_9GAMM</name>
<sequence length="81" mass="8822">MKNLTHAIAALRAQVKARHAADKQGLFEATEAVKAQAPFTQQVQLALVGNTEGMTLSKVTPSWVKKRNARVDEVKNHDDAA</sequence>
<dbReference type="Proteomes" id="UP000241190">
    <property type="component" value="Unassembled WGS sequence"/>
</dbReference>